<feature type="signal peptide" evidence="2">
    <location>
        <begin position="1"/>
        <end position="22"/>
    </location>
</feature>
<gene>
    <name evidence="3" type="ORF">SAMN05216167_111108</name>
</gene>
<dbReference type="STRING" id="662367.SAMN05216167_111108"/>
<evidence type="ECO:0000256" key="2">
    <source>
        <dbReference type="SAM" id="SignalP"/>
    </source>
</evidence>
<proteinExistence type="predicted"/>
<evidence type="ECO:0000313" key="4">
    <source>
        <dbReference type="Proteomes" id="UP000198598"/>
    </source>
</evidence>
<evidence type="ECO:0000313" key="3">
    <source>
        <dbReference type="EMBL" id="SFE20612.1"/>
    </source>
</evidence>
<dbReference type="AlphaFoldDB" id="A0A1I1YMT0"/>
<evidence type="ECO:0000256" key="1">
    <source>
        <dbReference type="SAM" id="MobiDB-lite"/>
    </source>
</evidence>
<keyword evidence="2" id="KW-0732">Signal</keyword>
<accession>A0A1I1YMT0</accession>
<organism evidence="3 4">
    <name type="scientific">Spirosoma endophyticum</name>
    <dbReference type="NCBI Taxonomy" id="662367"/>
    <lineage>
        <taxon>Bacteria</taxon>
        <taxon>Pseudomonadati</taxon>
        <taxon>Bacteroidota</taxon>
        <taxon>Cytophagia</taxon>
        <taxon>Cytophagales</taxon>
        <taxon>Cytophagaceae</taxon>
        <taxon>Spirosoma</taxon>
    </lineage>
</organism>
<dbReference type="OrthoDB" id="799522at2"/>
<reference evidence="3 4" key="1">
    <citation type="submission" date="2016-10" db="EMBL/GenBank/DDBJ databases">
        <authorList>
            <person name="de Groot N.N."/>
        </authorList>
    </citation>
    <scope>NUCLEOTIDE SEQUENCE [LARGE SCALE GENOMIC DNA]</scope>
    <source>
        <strain evidence="3 4">DSM 26130</strain>
    </source>
</reference>
<feature type="compositionally biased region" description="Polar residues" evidence="1">
    <location>
        <begin position="175"/>
        <end position="190"/>
    </location>
</feature>
<dbReference type="Proteomes" id="UP000198598">
    <property type="component" value="Unassembled WGS sequence"/>
</dbReference>
<protein>
    <recommendedName>
        <fullName evidence="5">YXWGXW repeat-containing protein</fullName>
    </recommendedName>
</protein>
<dbReference type="RefSeq" id="WP_093830775.1">
    <property type="nucleotide sequence ID" value="NZ_FOLQ01000011.1"/>
</dbReference>
<evidence type="ECO:0008006" key="5">
    <source>
        <dbReference type="Google" id="ProtNLM"/>
    </source>
</evidence>
<dbReference type="EMBL" id="FOLQ01000011">
    <property type="protein sequence ID" value="SFE20612.1"/>
    <property type="molecule type" value="Genomic_DNA"/>
</dbReference>
<feature type="compositionally biased region" description="Low complexity" evidence="1">
    <location>
        <begin position="147"/>
        <end position="169"/>
    </location>
</feature>
<keyword evidence="4" id="KW-1185">Reference proteome</keyword>
<feature type="chain" id="PRO_5011738764" description="YXWGXW repeat-containing protein" evidence="2">
    <location>
        <begin position="23"/>
        <end position="198"/>
    </location>
</feature>
<feature type="region of interest" description="Disordered" evidence="1">
    <location>
        <begin position="138"/>
        <end position="198"/>
    </location>
</feature>
<name>A0A1I1YMT0_9BACT</name>
<sequence length="198" mass="23023">MKNFMIVLGLLVGTGLFQSSYAQVNVSINIGSQPIWGPTGYDYVNYYYLPDLDIYYYVPLQQWIYFDGRRWITTTVLPPQYSNYDLYRMHKVVINDKQPYLRSAVYRKQYASFKGKYDQQPIRDSRDARYYVINNHPMHNQVAGGSNRPQQGNNNRPQQGVNNRPQQGNIDRPQQGHNNGQQQRPGSNDRPQGGRGPR</sequence>